<dbReference type="AlphaFoldDB" id="E0QMZ3"/>
<name>E0QMZ3_9ACTO</name>
<proteinExistence type="predicted"/>
<sequence length="47" mass="5442">MKVFLGFPLISPTTDSENPDNFHQECAEPKPYLRATGLIYRVFNKKQ</sequence>
<dbReference type="Proteomes" id="UP000003045">
    <property type="component" value="Unassembled WGS sequence"/>
</dbReference>
<comment type="caution">
    <text evidence="1">The sequence shown here is derived from an EMBL/GenBank/DDBJ whole genome shotgun (WGS) entry which is preliminary data.</text>
</comment>
<gene>
    <name evidence="1" type="ORF">HMPREF0580_0257</name>
</gene>
<reference evidence="1" key="1">
    <citation type="submission" date="2010-08" db="EMBL/GenBank/DDBJ databases">
        <authorList>
            <person name="Muzny D."/>
            <person name="Qin X."/>
            <person name="Deng J."/>
            <person name="Jiang H."/>
            <person name="Liu Y."/>
            <person name="Qu J."/>
            <person name="Song X.-Z."/>
            <person name="Zhang L."/>
            <person name="Thornton R."/>
            <person name="Coyle M."/>
            <person name="Francisco L."/>
            <person name="Jackson L."/>
            <person name="Javaid M."/>
            <person name="Korchina V."/>
            <person name="Kovar C."/>
            <person name="Mata R."/>
            <person name="Mathew T."/>
            <person name="Ngo R."/>
            <person name="Nguyen L."/>
            <person name="Nguyen N."/>
            <person name="Okwuonu G."/>
            <person name="Ongeri F."/>
            <person name="Pham C."/>
            <person name="Simmons D."/>
            <person name="Wilczek-Boney K."/>
            <person name="Hale W."/>
            <person name="Jakkamsetti A."/>
            <person name="Pham P."/>
            <person name="Ruth R."/>
            <person name="San Lucas F."/>
            <person name="Warren J."/>
            <person name="Zhang J."/>
            <person name="Zhao Z."/>
            <person name="Zhou C."/>
            <person name="Zhu D."/>
            <person name="Lee S."/>
            <person name="Bess C."/>
            <person name="Blankenburg K."/>
            <person name="Forbes L."/>
            <person name="Fu Q."/>
            <person name="Gubbala S."/>
            <person name="Hirani K."/>
            <person name="Jayaseelan J.C."/>
            <person name="Lara F."/>
            <person name="Munidasa M."/>
            <person name="Palculict T."/>
            <person name="Patil S."/>
            <person name="Pu L.-L."/>
            <person name="Saada N."/>
            <person name="Tang L."/>
            <person name="Weissenberger G."/>
            <person name="Zhu Y."/>
            <person name="Hemphill L."/>
            <person name="Shang Y."/>
            <person name="Youmans B."/>
            <person name="Ayvaz T."/>
            <person name="Ross M."/>
            <person name="Santibanez J."/>
            <person name="Aqrawi P."/>
            <person name="Gross S."/>
            <person name="Joshi V."/>
            <person name="Fowler G."/>
            <person name="Nazareth L."/>
            <person name="Reid J."/>
            <person name="Worley K."/>
            <person name="Petrosino J."/>
            <person name="Highlander S."/>
            <person name="Gibbs R."/>
        </authorList>
    </citation>
    <scope>NUCLEOTIDE SEQUENCE [LARGE SCALE GENOMIC DNA]</scope>
    <source>
        <strain evidence="1">ATCC 35239</strain>
    </source>
</reference>
<dbReference type="EMBL" id="AEET01000010">
    <property type="protein sequence ID" value="EFM47160.1"/>
    <property type="molecule type" value="Genomic_DNA"/>
</dbReference>
<accession>E0QMZ3</accession>
<evidence type="ECO:0000313" key="2">
    <source>
        <dbReference type="Proteomes" id="UP000003045"/>
    </source>
</evidence>
<keyword evidence="2" id="KW-1185">Reference proteome</keyword>
<evidence type="ECO:0000313" key="1">
    <source>
        <dbReference type="EMBL" id="EFM47160.1"/>
    </source>
</evidence>
<dbReference type="STRING" id="871571.HMPREF0580_0257"/>
<organism evidence="1 2">
    <name type="scientific">Mobiluncus mulieris ATCC 35239</name>
    <dbReference type="NCBI Taxonomy" id="871571"/>
    <lineage>
        <taxon>Bacteria</taxon>
        <taxon>Bacillati</taxon>
        <taxon>Actinomycetota</taxon>
        <taxon>Actinomycetes</taxon>
        <taxon>Actinomycetales</taxon>
        <taxon>Actinomycetaceae</taxon>
        <taxon>Mobiluncus</taxon>
    </lineage>
</organism>
<dbReference type="HOGENOM" id="CLU_3170333_0_0_11"/>
<protein>
    <submittedName>
        <fullName evidence="1">Uncharacterized protein</fullName>
    </submittedName>
</protein>